<dbReference type="GO" id="GO:0004222">
    <property type="term" value="F:metalloendopeptidase activity"/>
    <property type="evidence" value="ECO:0007669"/>
    <property type="project" value="TreeGrafter"/>
</dbReference>
<evidence type="ECO:0000313" key="5">
    <source>
        <dbReference type="Proteomes" id="UP000280819"/>
    </source>
</evidence>
<accession>A0A3P1TB89</accession>
<dbReference type="RefSeq" id="WP_124843902.1">
    <property type="nucleotide sequence ID" value="NZ_RQZG01000005.1"/>
</dbReference>
<evidence type="ECO:0000259" key="3">
    <source>
        <dbReference type="Pfam" id="PF01551"/>
    </source>
</evidence>
<proteinExistence type="predicted"/>
<organism evidence="4 5">
    <name type="scientific">Arachnia propionica</name>
    <dbReference type="NCBI Taxonomy" id="1750"/>
    <lineage>
        <taxon>Bacteria</taxon>
        <taxon>Bacillati</taxon>
        <taxon>Actinomycetota</taxon>
        <taxon>Actinomycetes</taxon>
        <taxon>Propionibacteriales</taxon>
        <taxon>Propionibacteriaceae</taxon>
        <taxon>Arachnia</taxon>
    </lineage>
</organism>
<protein>
    <recommendedName>
        <fullName evidence="3">M23ase beta-sheet core domain-containing protein</fullName>
    </recommendedName>
</protein>
<dbReference type="InterPro" id="IPR016047">
    <property type="entry name" value="M23ase_b-sheet_dom"/>
</dbReference>
<dbReference type="EMBL" id="RQZG01000005">
    <property type="protein sequence ID" value="RRD05743.1"/>
    <property type="molecule type" value="Genomic_DNA"/>
</dbReference>
<feature type="region of interest" description="Disordered" evidence="2">
    <location>
        <begin position="161"/>
        <end position="182"/>
    </location>
</feature>
<dbReference type="CDD" id="cd12797">
    <property type="entry name" value="M23_peptidase"/>
    <property type="match status" value="2"/>
</dbReference>
<keyword evidence="1" id="KW-0732">Signal</keyword>
<dbReference type="Proteomes" id="UP000280819">
    <property type="component" value="Unassembled WGS sequence"/>
</dbReference>
<dbReference type="AlphaFoldDB" id="A0A3P1TB89"/>
<sequence>MRTKRKLVLIVIAWVSLIGAPWAAAREGLVLLPPVPGEVVTAFDGGSSPYSKGHRGVDLAAAAGEPIRAAAPGVVFFSGRVAGRPSVSVDHGNGLRTTYTPVTGILDVGSPVTAGQVIGHLDGLPHCAPRFCLHWGLTDGTVYHDPMPHLAVPRVRLLPNGTRPQPIPPLPAAETPLSRGSPPVPGPVTSPFGMRVHPVTGVYKLHDGVDLGAACGTPIRLPWPGRVVSARYDGGYGNRVIVEHGSLRTGYAHLPRIDVEVGQELAAGALVGVVGNTGYSTGCHLHWMAWRDGRLVDPLTLLGGP</sequence>
<dbReference type="InterPro" id="IPR011055">
    <property type="entry name" value="Dup_hybrid_motif"/>
</dbReference>
<feature type="domain" description="M23ase beta-sheet core" evidence="3">
    <location>
        <begin position="205"/>
        <end position="298"/>
    </location>
</feature>
<evidence type="ECO:0000313" key="4">
    <source>
        <dbReference type="EMBL" id="RRD05743.1"/>
    </source>
</evidence>
<reference evidence="4 5" key="1">
    <citation type="submission" date="2018-11" db="EMBL/GenBank/DDBJ databases">
        <title>Genomes From Bacteria Associated with the Canine Oral Cavity: a Test Case for Automated Genome-Based Taxonomic Assignment.</title>
        <authorList>
            <person name="Coil D.A."/>
            <person name="Jospin G."/>
            <person name="Darling A.E."/>
            <person name="Wallis C."/>
            <person name="Davis I.J."/>
            <person name="Harris S."/>
            <person name="Eisen J.A."/>
            <person name="Holcombe L.J."/>
            <person name="O'Flynn C."/>
        </authorList>
    </citation>
    <scope>NUCLEOTIDE SEQUENCE [LARGE SCALE GENOMIC DNA]</scope>
    <source>
        <strain evidence="4 5">OH887_COT-365</strain>
    </source>
</reference>
<evidence type="ECO:0000256" key="1">
    <source>
        <dbReference type="ARBA" id="ARBA00022729"/>
    </source>
</evidence>
<comment type="caution">
    <text evidence="4">The sequence shown here is derived from an EMBL/GenBank/DDBJ whole genome shotgun (WGS) entry which is preliminary data.</text>
</comment>
<evidence type="ECO:0000256" key="2">
    <source>
        <dbReference type="SAM" id="MobiDB-lite"/>
    </source>
</evidence>
<dbReference type="SUPFAM" id="SSF51261">
    <property type="entry name" value="Duplicated hybrid motif"/>
    <property type="match status" value="2"/>
</dbReference>
<dbReference type="PANTHER" id="PTHR21666:SF289">
    <property type="entry name" value="L-ALA--D-GLU ENDOPEPTIDASE"/>
    <property type="match status" value="1"/>
</dbReference>
<dbReference type="Pfam" id="PF01551">
    <property type="entry name" value="Peptidase_M23"/>
    <property type="match status" value="2"/>
</dbReference>
<name>A0A3P1TB89_9ACTN</name>
<dbReference type="OrthoDB" id="1099523at2"/>
<dbReference type="InterPro" id="IPR050570">
    <property type="entry name" value="Cell_wall_metabolism_enzyme"/>
</dbReference>
<dbReference type="PANTHER" id="PTHR21666">
    <property type="entry name" value="PEPTIDASE-RELATED"/>
    <property type="match status" value="1"/>
</dbReference>
<gene>
    <name evidence="4" type="ORF">EII34_05915</name>
</gene>
<dbReference type="Gene3D" id="2.70.70.10">
    <property type="entry name" value="Glucose Permease (Domain IIA)"/>
    <property type="match status" value="2"/>
</dbReference>
<feature type="domain" description="M23ase beta-sheet core" evidence="3">
    <location>
        <begin position="53"/>
        <end position="146"/>
    </location>
</feature>